<sequence>MGSPEAEYTSLAICFLVCPGFRQGATSTKSARQGFETSANSVYYDKARIVFRATHGFCVGITLEHYLPWSLRSIYDPAVYFSIGTCQNLRNLSEMINTAGSCDPPLSFGIEIESVVQPRKYRSNDVQHYEALARRLTGCYDIRADWNRGNRRKGTDYNVWYITRDGSLKAKDHEVALEAVSRKFEVSSSWEGEIDTFWTAMNDLFWLCSDLTESNLSCGSHIHVAPTTRSFTLRELKQIALATIIHEDHILAILPKFRRNNEYCMPNSSVQNTQLWNDYGRLKNKDGLTECRKRILGFRSSTELVRYIQGEERKVLWNFNNTLHDGSGTVEFRGGRFLLDAESTKSWATFAFLFIDRALRSNYLSGDYRLTQTSPHWRDQMVFRAERDGLWLDLLCMASYQHMSSNLPPTVHGMNEEEGSDEEDSGEGTEGPSEYEDSDEDTSEEYDNSDDYEDSEDDDVYYVYQTDLLFL</sequence>
<dbReference type="InterPro" id="IPR022025">
    <property type="entry name" value="Amidoligase_2"/>
</dbReference>
<proteinExistence type="predicted"/>
<protein>
    <recommendedName>
        <fullName evidence="4">Amidoligase enzyme</fullName>
    </recommendedName>
</protein>
<dbReference type="AlphaFoldDB" id="A0A2J6QI36"/>
<dbReference type="STRING" id="1745343.A0A2J6QI36"/>
<keyword evidence="3" id="KW-1185">Reference proteome</keyword>
<evidence type="ECO:0000313" key="2">
    <source>
        <dbReference type="EMBL" id="PMD25925.1"/>
    </source>
</evidence>
<evidence type="ECO:0000256" key="1">
    <source>
        <dbReference type="SAM" id="MobiDB-lite"/>
    </source>
</evidence>
<feature type="compositionally biased region" description="Acidic residues" evidence="1">
    <location>
        <begin position="416"/>
        <end position="459"/>
    </location>
</feature>
<evidence type="ECO:0008006" key="4">
    <source>
        <dbReference type="Google" id="ProtNLM"/>
    </source>
</evidence>
<accession>A0A2J6QI36</accession>
<organism evidence="2 3">
    <name type="scientific">Hyaloscypha hepaticicola</name>
    <dbReference type="NCBI Taxonomy" id="2082293"/>
    <lineage>
        <taxon>Eukaryota</taxon>
        <taxon>Fungi</taxon>
        <taxon>Dikarya</taxon>
        <taxon>Ascomycota</taxon>
        <taxon>Pezizomycotina</taxon>
        <taxon>Leotiomycetes</taxon>
        <taxon>Helotiales</taxon>
        <taxon>Hyaloscyphaceae</taxon>
        <taxon>Hyaloscypha</taxon>
    </lineage>
</organism>
<dbReference type="PANTHER" id="PTHR36847:SF1">
    <property type="entry name" value="AMIDOLIGASE ENZYME"/>
    <property type="match status" value="1"/>
</dbReference>
<dbReference type="PANTHER" id="PTHR36847">
    <property type="entry name" value="AMIDOLIGASE ENZYME"/>
    <property type="match status" value="1"/>
</dbReference>
<dbReference type="Pfam" id="PF12224">
    <property type="entry name" value="Amidoligase_2"/>
    <property type="match status" value="1"/>
</dbReference>
<reference evidence="2 3" key="1">
    <citation type="submission" date="2016-05" db="EMBL/GenBank/DDBJ databases">
        <title>A degradative enzymes factory behind the ericoid mycorrhizal symbiosis.</title>
        <authorList>
            <consortium name="DOE Joint Genome Institute"/>
            <person name="Martino E."/>
            <person name="Morin E."/>
            <person name="Grelet G."/>
            <person name="Kuo A."/>
            <person name="Kohler A."/>
            <person name="Daghino S."/>
            <person name="Barry K."/>
            <person name="Choi C."/>
            <person name="Cichocki N."/>
            <person name="Clum A."/>
            <person name="Copeland A."/>
            <person name="Hainaut M."/>
            <person name="Haridas S."/>
            <person name="Labutti K."/>
            <person name="Lindquist E."/>
            <person name="Lipzen A."/>
            <person name="Khouja H.-R."/>
            <person name="Murat C."/>
            <person name="Ohm R."/>
            <person name="Olson A."/>
            <person name="Spatafora J."/>
            <person name="Veneault-Fourrey C."/>
            <person name="Henrissat B."/>
            <person name="Grigoriev I."/>
            <person name="Martin F."/>
            <person name="Perotto S."/>
        </authorList>
    </citation>
    <scope>NUCLEOTIDE SEQUENCE [LARGE SCALE GENOMIC DNA]</scope>
    <source>
        <strain evidence="2 3">UAMH 7357</strain>
    </source>
</reference>
<name>A0A2J6QI36_9HELO</name>
<dbReference type="OrthoDB" id="5291055at2759"/>
<dbReference type="EMBL" id="KZ613469">
    <property type="protein sequence ID" value="PMD25925.1"/>
    <property type="molecule type" value="Genomic_DNA"/>
</dbReference>
<gene>
    <name evidence="2" type="ORF">NA56DRAFT_685756</name>
</gene>
<dbReference type="Proteomes" id="UP000235672">
    <property type="component" value="Unassembled WGS sequence"/>
</dbReference>
<evidence type="ECO:0000313" key="3">
    <source>
        <dbReference type="Proteomes" id="UP000235672"/>
    </source>
</evidence>
<feature type="region of interest" description="Disordered" evidence="1">
    <location>
        <begin position="407"/>
        <end position="459"/>
    </location>
</feature>